<dbReference type="Proteomes" id="UP000318359">
    <property type="component" value="Unassembled WGS sequence"/>
</dbReference>
<dbReference type="CDD" id="cd06583">
    <property type="entry name" value="PGRP"/>
    <property type="match status" value="1"/>
</dbReference>
<dbReference type="PANTHER" id="PTHR30417:SF4">
    <property type="entry name" value="1,6-ANHYDRO-N-ACETYLMURAMYL-L-ALANINE AMIDASE AMPD"/>
    <property type="match status" value="1"/>
</dbReference>
<dbReference type="PANTHER" id="PTHR30417">
    <property type="entry name" value="N-ACETYLMURAMOYL-L-ALANINE AMIDASE AMID"/>
    <property type="match status" value="1"/>
</dbReference>
<dbReference type="EC" id="3.5.1.28" evidence="5"/>
<keyword evidence="7" id="KW-0479">Metal-binding</keyword>
<organism evidence="14 15">
    <name type="scientific">SAR86 cluster bacterium</name>
    <dbReference type="NCBI Taxonomy" id="2030880"/>
    <lineage>
        <taxon>Bacteria</taxon>
        <taxon>Pseudomonadati</taxon>
        <taxon>Pseudomonadota</taxon>
        <taxon>Gammaproteobacteria</taxon>
        <taxon>SAR86 cluster</taxon>
    </lineage>
</organism>
<feature type="domain" description="N-acetylmuramoyl-L-alanine amidase" evidence="13">
    <location>
        <begin position="19"/>
        <end position="170"/>
    </location>
</feature>
<evidence type="ECO:0000313" key="14">
    <source>
        <dbReference type="EMBL" id="RZO16234.1"/>
    </source>
</evidence>
<evidence type="ECO:0000256" key="12">
    <source>
        <dbReference type="ARBA" id="ARBA00042615"/>
    </source>
</evidence>
<evidence type="ECO:0000256" key="7">
    <source>
        <dbReference type="ARBA" id="ARBA00022723"/>
    </source>
</evidence>
<keyword evidence="10" id="KW-0961">Cell wall biogenesis/degradation</keyword>
<dbReference type="SMART" id="SM00644">
    <property type="entry name" value="Ami_2"/>
    <property type="match status" value="1"/>
</dbReference>
<dbReference type="GO" id="GO:0009253">
    <property type="term" value="P:peptidoglycan catabolic process"/>
    <property type="evidence" value="ECO:0007669"/>
    <property type="project" value="InterPro"/>
</dbReference>
<comment type="cofactor">
    <cofactor evidence="2">
        <name>Zn(2+)</name>
        <dbReference type="ChEBI" id="CHEBI:29105"/>
    </cofactor>
</comment>
<dbReference type="EMBL" id="SHBM01000053">
    <property type="protein sequence ID" value="RZO16234.1"/>
    <property type="molecule type" value="Genomic_DNA"/>
</dbReference>
<dbReference type="Pfam" id="PF01510">
    <property type="entry name" value="Amidase_2"/>
    <property type="match status" value="1"/>
</dbReference>
<keyword evidence="6" id="KW-0963">Cytoplasm</keyword>
<evidence type="ECO:0000256" key="5">
    <source>
        <dbReference type="ARBA" id="ARBA00011901"/>
    </source>
</evidence>
<reference evidence="14 15" key="1">
    <citation type="submission" date="2019-02" db="EMBL/GenBank/DDBJ databases">
        <title>Prokaryotic population dynamics and viral predation in marine succession experiment using metagenomics: the confinement effect.</title>
        <authorList>
            <person name="Haro-Moreno J.M."/>
            <person name="Rodriguez-Valera F."/>
            <person name="Lopez-Perez M."/>
        </authorList>
    </citation>
    <scope>NUCLEOTIDE SEQUENCE [LARGE SCALE GENOMIC DNA]</scope>
    <source>
        <strain evidence="14">MED-G167</strain>
    </source>
</reference>
<dbReference type="InterPro" id="IPR051206">
    <property type="entry name" value="NAMLAA_amidase_2"/>
</dbReference>
<evidence type="ECO:0000259" key="13">
    <source>
        <dbReference type="SMART" id="SM00644"/>
    </source>
</evidence>
<proteinExistence type="inferred from homology"/>
<protein>
    <recommendedName>
        <fullName evidence="11">1,6-anhydro-N-acetylmuramyl-L-alanine amidase AmpD</fullName>
        <ecNumber evidence="5">3.5.1.28</ecNumber>
    </recommendedName>
    <alternativeName>
        <fullName evidence="12">N-acetylmuramoyl-L-alanine amidase</fullName>
    </alternativeName>
</protein>
<evidence type="ECO:0000256" key="4">
    <source>
        <dbReference type="ARBA" id="ARBA00007553"/>
    </source>
</evidence>
<evidence type="ECO:0000256" key="10">
    <source>
        <dbReference type="ARBA" id="ARBA00023316"/>
    </source>
</evidence>
<dbReference type="GO" id="GO:0008745">
    <property type="term" value="F:N-acetylmuramoyl-L-alanine amidase activity"/>
    <property type="evidence" value="ECO:0007669"/>
    <property type="project" value="UniProtKB-EC"/>
</dbReference>
<comment type="similarity">
    <text evidence="4">Belongs to the N-acetylmuramoyl-L-alanine amidase 2 family.</text>
</comment>
<keyword evidence="8 14" id="KW-0378">Hydrolase</keyword>
<dbReference type="GO" id="GO:0046872">
    <property type="term" value="F:metal ion binding"/>
    <property type="evidence" value="ECO:0007669"/>
    <property type="project" value="UniProtKB-KW"/>
</dbReference>
<evidence type="ECO:0000256" key="1">
    <source>
        <dbReference type="ARBA" id="ARBA00001561"/>
    </source>
</evidence>
<dbReference type="InterPro" id="IPR036505">
    <property type="entry name" value="Amidase/PGRP_sf"/>
</dbReference>
<dbReference type="InterPro" id="IPR002502">
    <property type="entry name" value="Amidase_domain"/>
</dbReference>
<accession>A0A520M4T2</accession>
<dbReference type="GO" id="GO:0005737">
    <property type="term" value="C:cytoplasm"/>
    <property type="evidence" value="ECO:0007669"/>
    <property type="project" value="UniProtKB-SubCell"/>
</dbReference>
<evidence type="ECO:0000256" key="11">
    <source>
        <dbReference type="ARBA" id="ARBA00039257"/>
    </source>
</evidence>
<evidence type="ECO:0000256" key="6">
    <source>
        <dbReference type="ARBA" id="ARBA00022490"/>
    </source>
</evidence>
<dbReference type="GO" id="GO:0071555">
    <property type="term" value="P:cell wall organization"/>
    <property type="evidence" value="ECO:0007669"/>
    <property type="project" value="UniProtKB-KW"/>
</dbReference>
<evidence type="ECO:0000256" key="9">
    <source>
        <dbReference type="ARBA" id="ARBA00022833"/>
    </source>
</evidence>
<gene>
    <name evidence="14" type="primary">ampD</name>
    <name evidence="14" type="ORF">EVB00_03235</name>
</gene>
<evidence type="ECO:0000313" key="15">
    <source>
        <dbReference type="Proteomes" id="UP000318359"/>
    </source>
</evidence>
<dbReference type="Gene3D" id="3.40.80.10">
    <property type="entry name" value="Peptidoglycan recognition protein-like"/>
    <property type="match status" value="1"/>
</dbReference>
<comment type="caution">
    <text evidence="14">The sequence shown here is derived from an EMBL/GenBank/DDBJ whole genome shotgun (WGS) entry which is preliminary data.</text>
</comment>
<comment type="catalytic activity">
    <reaction evidence="1">
        <text>Hydrolyzes the link between N-acetylmuramoyl residues and L-amino acid residues in certain cell-wall glycopeptides.</text>
        <dbReference type="EC" id="3.5.1.28"/>
    </reaction>
</comment>
<evidence type="ECO:0000256" key="8">
    <source>
        <dbReference type="ARBA" id="ARBA00022801"/>
    </source>
</evidence>
<sequence>MSAINIKDNLIEGVAKRLSPNHDLRPIEEDISLLVIHAISLPPGKYGGSYIEDFFLNTLNISKHKYFESIKDLKVSSHLLIKRTGEIIQFVPFNKRAWHAGVSSYLGREKCNDFSIGIELEGTDDSEFTNQQYNSLMIASKALIETYPKLTKNRIVGHSDIAPERKTDPGIFFKWDRYLGDI</sequence>
<keyword evidence="9" id="KW-0862">Zinc</keyword>
<dbReference type="SUPFAM" id="SSF55846">
    <property type="entry name" value="N-acetylmuramoyl-L-alanine amidase-like"/>
    <property type="match status" value="1"/>
</dbReference>
<evidence type="ECO:0000256" key="2">
    <source>
        <dbReference type="ARBA" id="ARBA00001947"/>
    </source>
</evidence>
<comment type="subcellular location">
    <subcellularLocation>
        <location evidence="3">Cytoplasm</location>
    </subcellularLocation>
</comment>
<dbReference type="NCBIfam" id="NF008758">
    <property type="entry name" value="PRK11789.1"/>
    <property type="match status" value="1"/>
</dbReference>
<dbReference type="AlphaFoldDB" id="A0A520M4T2"/>
<name>A0A520M4T2_9GAMM</name>
<dbReference type="GO" id="GO:0009254">
    <property type="term" value="P:peptidoglycan turnover"/>
    <property type="evidence" value="ECO:0007669"/>
    <property type="project" value="TreeGrafter"/>
</dbReference>
<evidence type="ECO:0000256" key="3">
    <source>
        <dbReference type="ARBA" id="ARBA00004496"/>
    </source>
</evidence>